<keyword evidence="2" id="KW-0540">Nuclease</keyword>
<gene>
    <name evidence="2" type="ORF">ElyMa_004671100</name>
</gene>
<dbReference type="Gene3D" id="3.60.10.10">
    <property type="entry name" value="Endonuclease/exonuclease/phosphatase"/>
    <property type="match status" value="1"/>
</dbReference>
<dbReference type="Proteomes" id="UP000762676">
    <property type="component" value="Unassembled WGS sequence"/>
</dbReference>
<feature type="domain" description="Reverse transcriptase" evidence="1">
    <location>
        <begin position="321"/>
        <end position="590"/>
    </location>
</feature>
<dbReference type="CDD" id="cd01650">
    <property type="entry name" value="RT_nLTR_like"/>
    <property type="match status" value="1"/>
</dbReference>
<keyword evidence="2" id="KW-0255">Endonuclease</keyword>
<keyword evidence="2" id="KW-0378">Hydrolase</keyword>
<protein>
    <submittedName>
        <fullName evidence="2">Endonuclease-reverse transcriptase</fullName>
    </submittedName>
</protein>
<dbReference type="Pfam" id="PF00078">
    <property type="entry name" value="RVT_1"/>
    <property type="match status" value="1"/>
</dbReference>
<keyword evidence="3" id="KW-1185">Reference proteome</keyword>
<dbReference type="SUPFAM" id="SSF56672">
    <property type="entry name" value="DNA/RNA polymerases"/>
    <property type="match status" value="1"/>
</dbReference>
<dbReference type="GO" id="GO:0004519">
    <property type="term" value="F:endonuclease activity"/>
    <property type="evidence" value="ECO:0007669"/>
    <property type="project" value="UniProtKB-KW"/>
</dbReference>
<name>A0AAV4I8P5_9GAST</name>
<evidence type="ECO:0000259" key="1">
    <source>
        <dbReference type="PROSITE" id="PS50878"/>
    </source>
</evidence>
<evidence type="ECO:0000313" key="2">
    <source>
        <dbReference type="EMBL" id="GFS05031.1"/>
    </source>
</evidence>
<dbReference type="AlphaFoldDB" id="A0AAV4I8P5"/>
<dbReference type="InterPro" id="IPR043502">
    <property type="entry name" value="DNA/RNA_pol_sf"/>
</dbReference>
<sequence length="671" mass="77357">MLVGWCQENDLVAANTWFENYPRRKWTWISPGDKYRNQIDYVLIQSRFRNAVLSAKTMPGADCGSDHNPLVCKVHAKLKALKKPKHQMKYNLKALNKDPDLRSKFTIDVKNKFEALEASTAEERQWKILKDSIEKAAEGNIPKQPKREHKKWMTQSILDKMALRRKAKQDPSRYKSIDKEIKKMCNEAKEEWINGKCKEIEDCKKADNAYMHQKINDIASKKRTAQGGCIKSKDGKILMETSDVLERWSEYIQELFYDERGQQPETQKPIEGPPILKAEVEKTINDMKNGKAAGPDQIPIELLQALGNWGIDQLTKLLNRIYDTGNIPKDMLISTFITLQKKPGATACENYRTISLMSHTLKLLLKILLTRIRSKIKPEISETQFGFVANKGTTNAIFTMMMLMERCIETQKDLYLCFIDYSKAFDKVRHEELFHILDSLDIDGKDLKILKTLYWKQTATVRVDGEHSEETPITRGVRQGCILSPDLFNLCSQMILRELGDIQGIGLGGHNINNIRYADDTVLIAQSEQSIQKMLDIVVKESEIKGLSLNIAKTESMTISKKPQTPSCKIRSNGTQVKEVNQFKYLGYMLTSDGKCETEIRKRIITSNTTFKKLSPLMTNRNIHMDTRLRILKAYVWSVLIYGCECWTMNNTLKKKIEAAEMWFIRRIHMY</sequence>
<dbReference type="PANTHER" id="PTHR47027">
    <property type="entry name" value="REVERSE TRANSCRIPTASE DOMAIN-CONTAINING PROTEIN"/>
    <property type="match status" value="1"/>
</dbReference>
<dbReference type="PANTHER" id="PTHR47027:SF8">
    <property type="entry name" value="RIBONUCLEASE H"/>
    <property type="match status" value="1"/>
</dbReference>
<evidence type="ECO:0000313" key="3">
    <source>
        <dbReference type="Proteomes" id="UP000762676"/>
    </source>
</evidence>
<dbReference type="PROSITE" id="PS50878">
    <property type="entry name" value="RT_POL"/>
    <property type="match status" value="1"/>
</dbReference>
<reference evidence="2 3" key="1">
    <citation type="journal article" date="2021" name="Elife">
        <title>Chloroplast acquisition without the gene transfer in kleptoplastic sea slugs, Plakobranchus ocellatus.</title>
        <authorList>
            <person name="Maeda T."/>
            <person name="Takahashi S."/>
            <person name="Yoshida T."/>
            <person name="Shimamura S."/>
            <person name="Takaki Y."/>
            <person name="Nagai Y."/>
            <person name="Toyoda A."/>
            <person name="Suzuki Y."/>
            <person name="Arimoto A."/>
            <person name="Ishii H."/>
            <person name="Satoh N."/>
            <person name="Nishiyama T."/>
            <person name="Hasebe M."/>
            <person name="Maruyama T."/>
            <person name="Minagawa J."/>
            <person name="Obokata J."/>
            <person name="Shigenobu S."/>
        </authorList>
    </citation>
    <scope>NUCLEOTIDE SEQUENCE [LARGE SCALE GENOMIC DNA]</scope>
</reference>
<dbReference type="EMBL" id="BMAT01009367">
    <property type="protein sequence ID" value="GFS05031.1"/>
    <property type="molecule type" value="Genomic_DNA"/>
</dbReference>
<accession>A0AAV4I8P5</accession>
<dbReference type="InterPro" id="IPR036691">
    <property type="entry name" value="Endo/exonu/phosph_ase_sf"/>
</dbReference>
<organism evidence="2 3">
    <name type="scientific">Elysia marginata</name>
    <dbReference type="NCBI Taxonomy" id="1093978"/>
    <lineage>
        <taxon>Eukaryota</taxon>
        <taxon>Metazoa</taxon>
        <taxon>Spiralia</taxon>
        <taxon>Lophotrochozoa</taxon>
        <taxon>Mollusca</taxon>
        <taxon>Gastropoda</taxon>
        <taxon>Heterobranchia</taxon>
        <taxon>Euthyneura</taxon>
        <taxon>Panpulmonata</taxon>
        <taxon>Sacoglossa</taxon>
        <taxon>Placobranchoidea</taxon>
        <taxon>Plakobranchidae</taxon>
        <taxon>Elysia</taxon>
    </lineage>
</organism>
<dbReference type="InterPro" id="IPR000477">
    <property type="entry name" value="RT_dom"/>
</dbReference>
<dbReference type="SUPFAM" id="SSF56219">
    <property type="entry name" value="DNase I-like"/>
    <property type="match status" value="1"/>
</dbReference>
<proteinExistence type="predicted"/>
<comment type="caution">
    <text evidence="2">The sequence shown here is derived from an EMBL/GenBank/DDBJ whole genome shotgun (WGS) entry which is preliminary data.</text>
</comment>